<evidence type="ECO:0000313" key="1">
    <source>
        <dbReference type="EMBL" id="CAG6744318.1"/>
    </source>
</evidence>
<reference evidence="1" key="1">
    <citation type="submission" date="2021-05" db="EMBL/GenBank/DDBJ databases">
        <authorList>
            <person name="Alioto T."/>
            <person name="Alioto T."/>
            <person name="Gomez Garrido J."/>
        </authorList>
    </citation>
    <scope>NUCLEOTIDE SEQUENCE</scope>
</reference>
<sequence length="179" mass="19971">MSPMQLILCDVGDSKFALSHRDINSYAVDDPRFVDDIMNAPSPSLFLDAVTPRLVCINPITLDPITPQSILKNAFILFFMVCTKCTPLSAISNSGVAILYECLAASSITKRKSRVITPRRTTTTKKFSPKSLPPEQQQKLAIRAYYYPSLILMKLYCNGHFPCTLLNQECISTTVLMTE</sequence>
<proteinExistence type="predicted"/>
<dbReference type="AlphaFoldDB" id="A0A8D8ZAR9"/>
<dbReference type="EMBL" id="HBUF01463944">
    <property type="protein sequence ID" value="CAG6744318.1"/>
    <property type="molecule type" value="Transcribed_RNA"/>
</dbReference>
<protein>
    <submittedName>
        <fullName evidence="1">Uncharacterized protein</fullName>
    </submittedName>
</protein>
<name>A0A8D8ZAR9_9HEMI</name>
<accession>A0A8D8ZAR9</accession>
<organism evidence="1">
    <name type="scientific">Cacopsylla melanoneura</name>
    <dbReference type="NCBI Taxonomy" id="428564"/>
    <lineage>
        <taxon>Eukaryota</taxon>
        <taxon>Metazoa</taxon>
        <taxon>Ecdysozoa</taxon>
        <taxon>Arthropoda</taxon>
        <taxon>Hexapoda</taxon>
        <taxon>Insecta</taxon>
        <taxon>Pterygota</taxon>
        <taxon>Neoptera</taxon>
        <taxon>Paraneoptera</taxon>
        <taxon>Hemiptera</taxon>
        <taxon>Sternorrhyncha</taxon>
        <taxon>Psylloidea</taxon>
        <taxon>Psyllidae</taxon>
        <taxon>Psyllinae</taxon>
        <taxon>Cacopsylla</taxon>
    </lineage>
</organism>